<keyword evidence="7" id="KW-1185">Reference proteome</keyword>
<comment type="caution">
    <text evidence="6">The sequence shown here is derived from an EMBL/GenBank/DDBJ whole genome shotgun (WGS) entry which is preliminary data.</text>
</comment>
<dbReference type="GO" id="GO:0003677">
    <property type="term" value="F:DNA binding"/>
    <property type="evidence" value="ECO:0007669"/>
    <property type="project" value="UniProtKB-KW"/>
</dbReference>
<reference evidence="6 7" key="1">
    <citation type="submission" date="2018-06" db="EMBL/GenBank/DDBJ databases">
        <title>Halonotius sp. F13-13 a new haloarchaeeon isolated from a solar saltern from Isla Cristina, Huelva, Spain.</title>
        <authorList>
            <person name="Duran-Viseras A."/>
            <person name="Sanchez-Porro C."/>
            <person name="Ventosa A."/>
        </authorList>
    </citation>
    <scope>NUCLEOTIDE SEQUENCE [LARGE SCALE GENOMIC DNA]</scope>
    <source>
        <strain evidence="6 7">CECT 7525</strain>
    </source>
</reference>
<evidence type="ECO:0000313" key="7">
    <source>
        <dbReference type="Proteomes" id="UP000281564"/>
    </source>
</evidence>
<sequence length="447" mass="50069">QSLRTALPEEAVARTARATGLVERSGAIDSVPFFWNFLIGATQPDGSVTKVNDLYETFTNHNAAYSSIQQWITPELKQLLRQTVAHLSAEVGVTDHDLGGRFDRFRDVLIADTTDCTLSPVSFDDFPGYSDDHAGAQLHMIESLGSRAPISASITDVRTDELDELQIENWVTDSLLLDDLGYHDYGKIARIDEESGWFVNRLKIDSNAPITEELERWPTGAISLEGKELQDVLPELHRSEIDAHARFNTPSSESELLPREFRLVGLRHDEAAPEKDAPDADHDYHLYVTNLPKEWFSAREIAALYSVRWSIETLVQEGKSVFGLEEIPVRRKDAIECFMLAAVVMILLSRYVLGQIRTAFGSARPGPLEEATETQPLSFSKRLQWFGTDILEMLANQLGYVWEPGKVIIEGAIDRNLDRHDLTERVAYGVVSSRFTEAGELATLRPG</sequence>
<dbReference type="Pfam" id="PF01609">
    <property type="entry name" value="DDE_Tnp_1"/>
    <property type="match status" value="1"/>
</dbReference>
<dbReference type="InterPro" id="IPR012337">
    <property type="entry name" value="RNaseH-like_sf"/>
</dbReference>
<dbReference type="GO" id="GO:0006313">
    <property type="term" value="P:DNA transposition"/>
    <property type="evidence" value="ECO:0007669"/>
    <property type="project" value="InterPro"/>
</dbReference>
<comment type="similarity">
    <text evidence="1">Belongs to the transposase 11 family.</text>
</comment>
<protein>
    <submittedName>
        <fullName evidence="6">IS4 family transposase</fullName>
    </submittedName>
</protein>
<dbReference type="OrthoDB" id="212258at2157"/>
<dbReference type="Proteomes" id="UP000281564">
    <property type="component" value="Unassembled WGS sequence"/>
</dbReference>
<evidence type="ECO:0000259" key="5">
    <source>
        <dbReference type="Pfam" id="PF01609"/>
    </source>
</evidence>
<dbReference type="SUPFAM" id="SSF53098">
    <property type="entry name" value="Ribonuclease H-like"/>
    <property type="match status" value="1"/>
</dbReference>
<dbReference type="PANTHER" id="PTHR33258:SF1">
    <property type="entry name" value="TRANSPOSASE INSL FOR INSERTION SEQUENCE ELEMENT IS186A-RELATED"/>
    <property type="match status" value="1"/>
</dbReference>
<accession>A0A3A6PWW0</accession>
<name>A0A3A6PWW0_9EURY</name>
<keyword evidence="4" id="KW-0233">DNA recombination</keyword>
<evidence type="ECO:0000313" key="6">
    <source>
        <dbReference type="EMBL" id="RJX47250.1"/>
    </source>
</evidence>
<evidence type="ECO:0000256" key="1">
    <source>
        <dbReference type="ARBA" id="ARBA00010075"/>
    </source>
</evidence>
<gene>
    <name evidence="6" type="ORF">DP106_14980</name>
</gene>
<organism evidence="6 7">
    <name type="scientific">Halonotius pteroides</name>
    <dbReference type="NCBI Taxonomy" id="268735"/>
    <lineage>
        <taxon>Archaea</taxon>
        <taxon>Methanobacteriati</taxon>
        <taxon>Methanobacteriota</taxon>
        <taxon>Stenosarchaea group</taxon>
        <taxon>Halobacteria</taxon>
        <taxon>Halobacteriales</taxon>
        <taxon>Haloferacaceae</taxon>
        <taxon>Halonotius</taxon>
    </lineage>
</organism>
<dbReference type="GO" id="GO:0004803">
    <property type="term" value="F:transposase activity"/>
    <property type="evidence" value="ECO:0007669"/>
    <property type="project" value="InterPro"/>
</dbReference>
<dbReference type="PANTHER" id="PTHR33258">
    <property type="entry name" value="TRANSPOSASE INSL FOR INSERTION SEQUENCE ELEMENT IS186A-RELATED"/>
    <property type="match status" value="1"/>
</dbReference>
<keyword evidence="2" id="KW-0815">Transposition</keyword>
<dbReference type="NCBIfam" id="NF033592">
    <property type="entry name" value="transpos_IS4_1"/>
    <property type="match status" value="1"/>
</dbReference>
<evidence type="ECO:0000256" key="3">
    <source>
        <dbReference type="ARBA" id="ARBA00023125"/>
    </source>
</evidence>
<proteinExistence type="inferred from homology"/>
<evidence type="ECO:0000256" key="4">
    <source>
        <dbReference type="ARBA" id="ARBA00023172"/>
    </source>
</evidence>
<feature type="non-terminal residue" evidence="6">
    <location>
        <position position="1"/>
    </location>
</feature>
<dbReference type="RefSeq" id="WP_120086602.1">
    <property type="nucleotide sequence ID" value="NZ_QMDW01000060.1"/>
</dbReference>
<evidence type="ECO:0000256" key="2">
    <source>
        <dbReference type="ARBA" id="ARBA00022578"/>
    </source>
</evidence>
<dbReference type="EMBL" id="QMDW01000060">
    <property type="protein sequence ID" value="RJX47250.1"/>
    <property type="molecule type" value="Genomic_DNA"/>
</dbReference>
<dbReference type="InterPro" id="IPR002559">
    <property type="entry name" value="Transposase_11"/>
</dbReference>
<dbReference type="InterPro" id="IPR047952">
    <property type="entry name" value="Transpos_IS4"/>
</dbReference>
<dbReference type="AlphaFoldDB" id="A0A3A6PWW0"/>
<keyword evidence="3" id="KW-0238">DNA-binding</keyword>
<feature type="domain" description="Transposase IS4-like" evidence="5">
    <location>
        <begin position="105"/>
        <end position="347"/>
    </location>
</feature>